<reference evidence="2 3" key="1">
    <citation type="journal article" date="2021" name="BMC Biol.">
        <title>Horizontally acquired antibacterial genes associated with adaptive radiation of ladybird beetles.</title>
        <authorList>
            <person name="Li H.S."/>
            <person name="Tang X.F."/>
            <person name="Huang Y.H."/>
            <person name="Xu Z.Y."/>
            <person name="Chen M.L."/>
            <person name="Du X.Y."/>
            <person name="Qiu B.Y."/>
            <person name="Chen P.T."/>
            <person name="Zhang W."/>
            <person name="Slipinski A."/>
            <person name="Escalona H.E."/>
            <person name="Waterhouse R.M."/>
            <person name="Zwick A."/>
            <person name="Pang H."/>
        </authorList>
    </citation>
    <scope>NUCLEOTIDE SEQUENCE [LARGE SCALE GENOMIC DNA]</scope>
    <source>
        <strain evidence="2">SYSU2018</strain>
    </source>
</reference>
<feature type="non-terminal residue" evidence="2">
    <location>
        <position position="1"/>
    </location>
</feature>
<feature type="region of interest" description="Disordered" evidence="1">
    <location>
        <begin position="76"/>
        <end position="116"/>
    </location>
</feature>
<name>A0ABD2P839_9CUCU</name>
<dbReference type="AlphaFoldDB" id="A0ABD2P839"/>
<evidence type="ECO:0000256" key="1">
    <source>
        <dbReference type="SAM" id="MobiDB-lite"/>
    </source>
</evidence>
<feature type="compositionally biased region" description="Basic and acidic residues" evidence="1">
    <location>
        <begin position="104"/>
        <end position="116"/>
    </location>
</feature>
<evidence type="ECO:0000313" key="2">
    <source>
        <dbReference type="EMBL" id="KAL3287055.1"/>
    </source>
</evidence>
<comment type="caution">
    <text evidence="2">The sequence shown here is derived from an EMBL/GenBank/DDBJ whole genome shotgun (WGS) entry which is preliminary data.</text>
</comment>
<sequence length="116" mass="13142">EGPTSPMRIELVSALKKIDTLLNNKKVENFNTIIYQDLTDTPAMGRTKIECSGEYSESFVSGNELFLNDIPFTPNQLNSNQFKEYPDRRRRGESSSSVLSNSEDTAKQKEKMQKSS</sequence>
<organism evidence="2 3">
    <name type="scientific">Cryptolaemus montrouzieri</name>
    <dbReference type="NCBI Taxonomy" id="559131"/>
    <lineage>
        <taxon>Eukaryota</taxon>
        <taxon>Metazoa</taxon>
        <taxon>Ecdysozoa</taxon>
        <taxon>Arthropoda</taxon>
        <taxon>Hexapoda</taxon>
        <taxon>Insecta</taxon>
        <taxon>Pterygota</taxon>
        <taxon>Neoptera</taxon>
        <taxon>Endopterygota</taxon>
        <taxon>Coleoptera</taxon>
        <taxon>Polyphaga</taxon>
        <taxon>Cucujiformia</taxon>
        <taxon>Coccinelloidea</taxon>
        <taxon>Coccinellidae</taxon>
        <taxon>Scymninae</taxon>
        <taxon>Scymnini</taxon>
        <taxon>Cryptolaemus</taxon>
    </lineage>
</organism>
<keyword evidence="3" id="KW-1185">Reference proteome</keyword>
<evidence type="ECO:0000313" key="3">
    <source>
        <dbReference type="Proteomes" id="UP001516400"/>
    </source>
</evidence>
<gene>
    <name evidence="2" type="ORF">HHI36_001543</name>
</gene>
<proteinExistence type="predicted"/>
<protein>
    <submittedName>
        <fullName evidence="2">Uncharacterized protein</fullName>
    </submittedName>
</protein>
<accession>A0ABD2P839</accession>
<dbReference type="Proteomes" id="UP001516400">
    <property type="component" value="Unassembled WGS sequence"/>
</dbReference>
<feature type="compositionally biased region" description="Basic and acidic residues" evidence="1">
    <location>
        <begin position="84"/>
        <end position="93"/>
    </location>
</feature>
<dbReference type="EMBL" id="JABFTP020000185">
    <property type="protein sequence ID" value="KAL3287055.1"/>
    <property type="molecule type" value="Genomic_DNA"/>
</dbReference>